<feature type="coiled-coil region" evidence="4">
    <location>
        <begin position="5"/>
        <end position="32"/>
    </location>
</feature>
<keyword evidence="6" id="KW-1185">Reference proteome</keyword>
<dbReference type="GO" id="GO:0016020">
    <property type="term" value="C:membrane"/>
    <property type="evidence" value="ECO:0007669"/>
    <property type="project" value="UniProtKB-SubCell"/>
</dbReference>
<comment type="caution">
    <text evidence="5">The sequence shown here is derived from an EMBL/GenBank/DDBJ whole genome shotgun (WGS) entry which is preliminary data.</text>
</comment>
<dbReference type="PANTHER" id="PTHR28664:SF4">
    <property type="entry name" value="TIGHT JUNCTION-ASSOCIATED PROTEIN 1"/>
    <property type="match status" value="1"/>
</dbReference>
<feature type="coiled-coil region" evidence="4">
    <location>
        <begin position="59"/>
        <end position="125"/>
    </location>
</feature>
<dbReference type="AlphaFoldDB" id="A0A1Y3BR01"/>
<dbReference type="OrthoDB" id="10068192at2759"/>
<gene>
    <name evidence="5" type="ORF">BLA29_012766</name>
</gene>
<keyword evidence="2" id="KW-0597">Phosphoprotein</keyword>
<evidence type="ECO:0000256" key="2">
    <source>
        <dbReference type="ARBA" id="ARBA00022553"/>
    </source>
</evidence>
<organism evidence="5 6">
    <name type="scientific">Euroglyphus maynei</name>
    <name type="common">Mayne's house dust mite</name>
    <dbReference type="NCBI Taxonomy" id="6958"/>
    <lineage>
        <taxon>Eukaryota</taxon>
        <taxon>Metazoa</taxon>
        <taxon>Ecdysozoa</taxon>
        <taxon>Arthropoda</taxon>
        <taxon>Chelicerata</taxon>
        <taxon>Arachnida</taxon>
        <taxon>Acari</taxon>
        <taxon>Acariformes</taxon>
        <taxon>Sarcoptiformes</taxon>
        <taxon>Astigmata</taxon>
        <taxon>Psoroptidia</taxon>
        <taxon>Analgoidea</taxon>
        <taxon>Pyroglyphidae</taxon>
        <taxon>Pyroglyphinae</taxon>
        <taxon>Euroglyphus</taxon>
    </lineage>
</organism>
<name>A0A1Y3BR01_EURMA</name>
<feature type="non-terminal residue" evidence="5">
    <location>
        <position position="149"/>
    </location>
</feature>
<evidence type="ECO:0000256" key="1">
    <source>
        <dbReference type="ARBA" id="ARBA00004170"/>
    </source>
</evidence>
<sequence>MNNNNIHLHKEIETLKERLKEREQQIVTMEGQILNEARQYPNGEMQSLRDNLYHWHDKYERLLENYRRLQKVNQSLEDKLLRCADRFETERLGLNENVERLRRELRETNENVSMITKQNEQYRNDYDLVIRIIQSSPTPSTMINIESVI</sequence>
<reference evidence="5 6" key="1">
    <citation type="submission" date="2017-03" db="EMBL/GenBank/DDBJ databases">
        <title>Genome Survey of Euroglyphus maynei.</title>
        <authorList>
            <person name="Arlian L.G."/>
            <person name="Morgan M.S."/>
            <person name="Rider S.D."/>
        </authorList>
    </citation>
    <scope>NUCLEOTIDE SEQUENCE [LARGE SCALE GENOMIC DNA]</scope>
    <source>
        <strain evidence="5">Arlian Lab</strain>
        <tissue evidence="5">Whole body</tissue>
    </source>
</reference>
<dbReference type="InterPro" id="IPR043441">
    <property type="entry name" value="Tjap1/BEGAIN"/>
</dbReference>
<keyword evidence="3" id="KW-0472">Membrane</keyword>
<evidence type="ECO:0000313" key="5">
    <source>
        <dbReference type="EMBL" id="OTF81585.1"/>
    </source>
</evidence>
<evidence type="ECO:0000313" key="6">
    <source>
        <dbReference type="Proteomes" id="UP000194236"/>
    </source>
</evidence>
<protein>
    <submittedName>
        <fullName evidence="5">Uncharacterized protein</fullName>
    </submittedName>
</protein>
<proteinExistence type="predicted"/>
<accession>A0A1Y3BR01</accession>
<dbReference type="PANTHER" id="PTHR28664">
    <property type="entry name" value="TIGHT JUNCTION-ASSOCIATED PROTEIN 1"/>
    <property type="match status" value="1"/>
</dbReference>
<dbReference type="EMBL" id="MUJZ01012792">
    <property type="protein sequence ID" value="OTF81585.1"/>
    <property type="molecule type" value="Genomic_DNA"/>
</dbReference>
<keyword evidence="4" id="KW-0175">Coiled coil</keyword>
<evidence type="ECO:0000256" key="3">
    <source>
        <dbReference type="ARBA" id="ARBA00023136"/>
    </source>
</evidence>
<evidence type="ECO:0000256" key="4">
    <source>
        <dbReference type="SAM" id="Coils"/>
    </source>
</evidence>
<dbReference type="Proteomes" id="UP000194236">
    <property type="component" value="Unassembled WGS sequence"/>
</dbReference>
<comment type="subcellular location">
    <subcellularLocation>
        <location evidence="1">Membrane</location>
        <topology evidence="1">Peripheral membrane protein</topology>
    </subcellularLocation>
</comment>